<dbReference type="AlphaFoldDB" id="A0A5E7HS49"/>
<accession>A0A5E7HS49</accession>
<sequence>MGQVSNMPAVLIEGDRNEPDKAHAKGFDWDELKVYYGGGTLGTKGMKTNGNETYEPPFRGAIAISQNADVSASEAILTRIIKSHFARPEVTTESRAAADNLNLIPVEQLSHFLLLAVRAETQVMTRFYFRFNCELCRERFPGGNTAANREHAARLVNIIEYEIQAGTFDYSRHFPDSGKLVENTFGHYLDL</sequence>
<feature type="domain" description="Min27-like integrase DNA-binding" evidence="1">
    <location>
        <begin position="125"/>
        <end position="177"/>
    </location>
</feature>
<dbReference type="InterPro" id="IPR022000">
    <property type="entry name" value="Min27-like_integrase_DNA_bind"/>
</dbReference>
<dbReference type="Pfam" id="PF12167">
    <property type="entry name" value="Arm-DNA-bind_2"/>
    <property type="match status" value="1"/>
</dbReference>
<reference evidence="2 3" key="1">
    <citation type="submission" date="2019-09" db="EMBL/GenBank/DDBJ databases">
        <authorList>
            <person name="Chandra G."/>
            <person name="Truman W A."/>
        </authorList>
    </citation>
    <scope>NUCLEOTIDE SEQUENCE [LARGE SCALE GENOMIC DNA]</scope>
    <source>
        <strain evidence="2">PS896</strain>
    </source>
</reference>
<dbReference type="EMBL" id="CABVIN010000001">
    <property type="protein sequence ID" value="VVO66106.1"/>
    <property type="molecule type" value="Genomic_DNA"/>
</dbReference>
<name>A0A5E7HS49_PSEFL</name>
<evidence type="ECO:0000313" key="3">
    <source>
        <dbReference type="Proteomes" id="UP000377224"/>
    </source>
</evidence>
<dbReference type="Proteomes" id="UP000377224">
    <property type="component" value="Unassembled WGS sequence"/>
</dbReference>
<protein>
    <recommendedName>
        <fullName evidence="1">Min27-like integrase DNA-binding domain-containing protein</fullName>
    </recommendedName>
</protein>
<gene>
    <name evidence="2" type="ORF">PS896_01075</name>
</gene>
<evidence type="ECO:0000313" key="2">
    <source>
        <dbReference type="EMBL" id="VVO66106.1"/>
    </source>
</evidence>
<proteinExistence type="predicted"/>
<organism evidence="2 3">
    <name type="scientific">Pseudomonas fluorescens</name>
    <dbReference type="NCBI Taxonomy" id="294"/>
    <lineage>
        <taxon>Bacteria</taxon>
        <taxon>Pseudomonadati</taxon>
        <taxon>Pseudomonadota</taxon>
        <taxon>Gammaproteobacteria</taxon>
        <taxon>Pseudomonadales</taxon>
        <taxon>Pseudomonadaceae</taxon>
        <taxon>Pseudomonas</taxon>
    </lineage>
</organism>
<evidence type="ECO:0000259" key="1">
    <source>
        <dbReference type="Pfam" id="PF12167"/>
    </source>
</evidence>